<dbReference type="PANTHER" id="PTHR31341">
    <property type="entry name" value="IPT/TIG DOMAIN-CONTAINING PROTEIN-RELATED-RELATED"/>
    <property type="match status" value="1"/>
</dbReference>
<gene>
    <name evidence="7" type="ORF">DLAC_05806</name>
</gene>
<dbReference type="PANTHER" id="PTHR31341:SF15">
    <property type="entry name" value="EGF-LIKE DOMAIN-CONTAINING PROTEIN"/>
    <property type="match status" value="1"/>
</dbReference>
<dbReference type="Pfam" id="PF22933">
    <property type="entry name" value="ComC_SSD"/>
    <property type="match status" value="1"/>
</dbReference>
<dbReference type="InterPro" id="IPR013783">
    <property type="entry name" value="Ig-like_fold"/>
</dbReference>
<dbReference type="PROSITE" id="PS01186">
    <property type="entry name" value="EGF_2"/>
    <property type="match status" value="1"/>
</dbReference>
<keyword evidence="4" id="KW-0472">Membrane</keyword>
<dbReference type="InterPro" id="IPR052014">
    <property type="entry name" value="Dictyostelium_Tiger"/>
</dbReference>
<keyword evidence="4" id="KW-0812">Transmembrane</keyword>
<dbReference type="InParanoid" id="A0A151ZGS3"/>
<evidence type="ECO:0000256" key="2">
    <source>
        <dbReference type="ARBA" id="ARBA00023180"/>
    </source>
</evidence>
<protein>
    <submittedName>
        <fullName evidence="7">IPT/TIG domain-containing protein</fullName>
    </submittedName>
</protein>
<dbReference type="PROSITE" id="PS50041">
    <property type="entry name" value="C_TYPE_LECTIN_2"/>
    <property type="match status" value="1"/>
</dbReference>
<dbReference type="Proteomes" id="UP000076078">
    <property type="component" value="Unassembled WGS sequence"/>
</dbReference>
<dbReference type="EMBL" id="LODT01000028">
    <property type="protein sequence ID" value="KYQ93172.1"/>
    <property type="molecule type" value="Genomic_DNA"/>
</dbReference>
<dbReference type="InterPro" id="IPR054484">
    <property type="entry name" value="ComC_SSD"/>
</dbReference>
<keyword evidence="3" id="KW-0245">EGF-like domain</keyword>
<evidence type="ECO:0000256" key="1">
    <source>
        <dbReference type="ARBA" id="ARBA00022729"/>
    </source>
</evidence>
<keyword evidence="1" id="KW-0732">Signal</keyword>
<evidence type="ECO:0000259" key="5">
    <source>
        <dbReference type="PROSITE" id="PS50026"/>
    </source>
</evidence>
<dbReference type="OMA" id="SENENCQ"/>
<keyword evidence="4" id="KW-1133">Transmembrane helix</keyword>
<evidence type="ECO:0000256" key="4">
    <source>
        <dbReference type="SAM" id="Phobius"/>
    </source>
</evidence>
<keyword evidence="2" id="KW-0325">Glycoprotein</keyword>
<dbReference type="CDD" id="cd00603">
    <property type="entry name" value="IPT_PCSR"/>
    <property type="match status" value="2"/>
</dbReference>
<evidence type="ECO:0000256" key="3">
    <source>
        <dbReference type="PROSITE-ProRule" id="PRU00076"/>
    </source>
</evidence>
<feature type="disulfide bond" evidence="3">
    <location>
        <begin position="1586"/>
        <end position="1596"/>
    </location>
</feature>
<dbReference type="Gene3D" id="2.60.40.10">
    <property type="entry name" value="Immunoglobulins"/>
    <property type="match status" value="5"/>
</dbReference>
<keyword evidence="8" id="KW-1185">Reference proteome</keyword>
<sequence>MKIRNNNIIILIVIFVLFINCILSEFVFNGHTYTLSPETMTFANAKTYCESLIPNGNKGYLATVTSEEEFNYITTSILAPGSTTAWISGSDSVSQGKWKFISGPESGQSLYNVYNDRCDNYCPWQSTEPNFIAGESGLKIFKDTVQSKFYFYNAALTDNEKALCEFAQSPISYVGPSSDTGDVTITNLKNFNLQNLVATFQNVDGYGIKFNCTIFERNDPPAPTGTGSVKCSIPWPGYGRYTVTIQDGSGKIDTYLGWQYPPPIVTTVNIPPTLASSNLVTITGNNFGNSVDRIEVFFSFNQAVSCVNVTSLPSIPYYNSQFLTCQLSANIPTGKGVLPIKISVGKVVSINFRTAFIYNNVYYSGFPQLGTYTVSTSLASQLTVDGLVGRLSVIETKEKFDFLSSFLPISHGYLTVNWVVWSPLSYNSSGYYYVSGPKQGQKVTPYYVSITGAPATTSNFGIQLSVGNYKVYNPTDVNIIGAVMEYGGVAPSFKSNSTVMIGTDGGIAEFPMANFGTIYSVITVQMGLNIIAFTKDYSDQDIDATIPAGYGGPFSITVIVDGLPTAPNSSFVKYSPPEITDADACPTPGGLITIKGKNFYINPSLLIVKVGSNSCTGVEIVSNHTVLRCTLPAGYGTSTMTVSLNGVVSAGYTYKYQLPQISYTNSISPLGGLLVITGSNFYITNTYIKVYVTGVLLSGCTITTPHTVIQCPNLFAAQGNHSMSIIVAGLGSSSYIIQYQPPTITQIVQVEDFLEFYGNNFGNNIANLTIGIGSISLTGSCTGNNTYTNCKPIPWNAVSDYITINGSSKYITPIQWYFTPYISSLSSTLVNTTGDIVTISGRYFEQSAFGLPVPLVVIDNGQVNNQTGYRTNSILAYQVLPGTGTNIAIQVKSNLQTSNIALFSFHKPTITSISQTNNTITIIGSNFGQVLSKINILMSNYGVLNTTLTVPHYELVFIPQDQTVNGDIVLTVDSQVATYPGLKLKPYITAIGSPPVSGGVVTLTGLFLSNIDANGQSTNIQFFFNDQDTTCTLKSKPSPYVYECTVAPGTGSIQSFVVNSEKFSDIFSLTYQPPTVNTISNAFYKVAGNVTIKGTNFASTNLSISIGNSSCTSPSVIDSSTIICHFTALEDPQQTPIRVTVTVDGLTGHNDIFQYFELQLQSIEQLQDRLVLTGTNFGPLSSLHIALGAVDITSTCLANGSNSIVCGPLPNQVVSGQLYIDDGATVPIPSLPIVLYPFISTISNLNLPTSGQQVTILGRFFELSTNNITNNITILDNGVSISSSNFQQNGSTTIVYFIPAGTGLNYTILVQVDNRQSNSFLYSYYAPTIVSLVQGVDVLTIIGTSFGTEPSNVQVTYQGLNKPLVVLSITDTNLRVRLTPDLKNGNLSVTVSSQQTHSQWVYLKPQIQSILPNPLTTGGNVTLTGSYFSPTDSNGDDVVININSTIPTNHQLTCRYISKLYPYQIECVQEPGHGYLTYLAHYGLPATLSDPYKSQYHAPVIQYSTSLFYNQMGYVTLTGQSFTTDNFTITIGGKQCQQPTYIDTTHLSCYFSSDVQANGASLPVQVTAYNLTGTNHVFMYYTNKTCANSCSSKGVCNPIDGQCDCTTGYSSLDCSIAVDDKTPVTPPPSYDSSATSTIATGYPTNKLELLLKYFREIQKSGSTVKLYNISNFTWVERNTISQTSTYFKATYKQIILEITISLYPNPNTAKFAGVTLNVAGNSLKYQITITNWPFESQTNTLQVIFDNQAIPSDLFGCGDDQNQTVKTSFTYGGGSQSIWYQIRTGSADFNALFADRMILDQTVVPSQLLVLDSTDQLYQNVDQPELYHLLASIQVPYFSKSVQLDPIFNSASRSENENCQANQNDDDTDSKKKETWKLAVGLTVGLVGGLALILTSIYLIKKKLSNNASKLRHLSNNSHN</sequence>
<dbReference type="InterPro" id="IPR002909">
    <property type="entry name" value="IPT_dom"/>
</dbReference>
<dbReference type="SUPFAM" id="SSF81296">
    <property type="entry name" value="E set domains"/>
    <property type="match status" value="4"/>
</dbReference>
<keyword evidence="3" id="KW-1015">Disulfide bond</keyword>
<dbReference type="SMART" id="SM00034">
    <property type="entry name" value="CLECT"/>
    <property type="match status" value="1"/>
</dbReference>
<dbReference type="Gene3D" id="3.10.100.10">
    <property type="entry name" value="Mannose-Binding Protein A, subunit A"/>
    <property type="match status" value="1"/>
</dbReference>
<dbReference type="InterPro" id="IPR016186">
    <property type="entry name" value="C-type_lectin-like/link_sf"/>
</dbReference>
<dbReference type="OrthoDB" id="20492at2759"/>
<dbReference type="PROSITE" id="PS50026">
    <property type="entry name" value="EGF_3"/>
    <property type="match status" value="1"/>
</dbReference>
<feature type="domain" description="EGF-like" evidence="5">
    <location>
        <begin position="1582"/>
        <end position="1615"/>
    </location>
</feature>
<dbReference type="InterPro" id="IPR000742">
    <property type="entry name" value="EGF"/>
</dbReference>
<feature type="transmembrane region" description="Helical" evidence="4">
    <location>
        <begin position="1878"/>
        <end position="1900"/>
    </location>
</feature>
<evidence type="ECO:0000259" key="6">
    <source>
        <dbReference type="PROSITE" id="PS50041"/>
    </source>
</evidence>
<dbReference type="InterPro" id="IPR016187">
    <property type="entry name" value="CTDL_fold"/>
</dbReference>
<dbReference type="SMART" id="SM00429">
    <property type="entry name" value="IPT"/>
    <property type="match status" value="3"/>
</dbReference>
<organism evidence="7 8">
    <name type="scientific">Tieghemostelium lacteum</name>
    <name type="common">Slime mold</name>
    <name type="synonym">Dictyostelium lacteum</name>
    <dbReference type="NCBI Taxonomy" id="361077"/>
    <lineage>
        <taxon>Eukaryota</taxon>
        <taxon>Amoebozoa</taxon>
        <taxon>Evosea</taxon>
        <taxon>Eumycetozoa</taxon>
        <taxon>Dictyostelia</taxon>
        <taxon>Dictyosteliales</taxon>
        <taxon>Raperosteliaceae</taxon>
        <taxon>Tieghemostelium</taxon>
    </lineage>
</organism>
<feature type="domain" description="C-type lectin" evidence="6">
    <location>
        <begin position="28"/>
        <end position="165"/>
    </location>
</feature>
<proteinExistence type="predicted"/>
<dbReference type="InterPro" id="IPR001304">
    <property type="entry name" value="C-type_lectin-like"/>
</dbReference>
<dbReference type="STRING" id="361077.A0A151ZGS3"/>
<name>A0A151ZGS3_TIELA</name>
<feature type="disulfide bond" evidence="3">
    <location>
        <begin position="1605"/>
        <end position="1614"/>
    </location>
</feature>
<dbReference type="Pfam" id="PF01833">
    <property type="entry name" value="TIG"/>
    <property type="match status" value="4"/>
</dbReference>
<dbReference type="SUPFAM" id="SSF56436">
    <property type="entry name" value="C-type lectin-like"/>
    <property type="match status" value="1"/>
</dbReference>
<comment type="caution">
    <text evidence="7">The sequence shown here is derived from an EMBL/GenBank/DDBJ whole genome shotgun (WGS) entry which is preliminary data.</text>
</comment>
<dbReference type="InterPro" id="IPR014756">
    <property type="entry name" value="Ig_E-set"/>
</dbReference>
<evidence type="ECO:0000313" key="7">
    <source>
        <dbReference type="EMBL" id="KYQ93172.1"/>
    </source>
</evidence>
<reference evidence="7 8" key="1">
    <citation type="submission" date="2015-12" db="EMBL/GenBank/DDBJ databases">
        <title>Dictyostelia acquired genes for synthesis and detection of signals that induce cell-type specialization by lateral gene transfer from prokaryotes.</title>
        <authorList>
            <person name="Gloeckner G."/>
            <person name="Schaap P."/>
        </authorList>
    </citation>
    <scope>NUCLEOTIDE SEQUENCE [LARGE SCALE GENOMIC DNA]</scope>
    <source>
        <strain evidence="7 8">TK</strain>
    </source>
</reference>
<evidence type="ECO:0000313" key="8">
    <source>
        <dbReference type="Proteomes" id="UP000076078"/>
    </source>
</evidence>
<comment type="caution">
    <text evidence="3">Lacks conserved residue(s) required for the propagation of feature annotation.</text>
</comment>
<accession>A0A151ZGS3</accession>